<dbReference type="Proteomes" id="UP000239576">
    <property type="component" value="Unassembled WGS sequence"/>
</dbReference>
<dbReference type="InterPro" id="IPR054570">
    <property type="entry name" value="NCC-H_dom"/>
</dbReference>
<evidence type="ECO:0000259" key="1">
    <source>
        <dbReference type="Pfam" id="PF22730"/>
    </source>
</evidence>
<gene>
    <name evidence="2" type="ORF">C7B82_04705</name>
</gene>
<evidence type="ECO:0000313" key="3">
    <source>
        <dbReference type="Proteomes" id="UP000239576"/>
    </source>
</evidence>
<keyword evidence="3" id="KW-1185">Reference proteome</keyword>
<evidence type="ECO:0000313" key="2">
    <source>
        <dbReference type="EMBL" id="PSB33098.1"/>
    </source>
</evidence>
<dbReference type="OrthoDB" id="134770at2"/>
<protein>
    <recommendedName>
        <fullName evidence="1">NACHT C-terminal Cysteine and Histidine-containing domain-containing protein</fullName>
    </recommendedName>
</protein>
<comment type="caution">
    <text evidence="2">The sequence shown here is derived from an EMBL/GenBank/DDBJ whole genome shotgun (WGS) entry which is preliminary data.</text>
</comment>
<name>A0A2T1EKA2_9CYAN</name>
<reference evidence="2 3" key="2">
    <citation type="submission" date="2018-03" db="EMBL/GenBank/DDBJ databases">
        <title>The ancient ancestry and fast evolution of plastids.</title>
        <authorList>
            <person name="Moore K.R."/>
            <person name="Magnabosco C."/>
            <person name="Momper L."/>
            <person name="Gold D.A."/>
            <person name="Bosak T."/>
            <person name="Fournier G.P."/>
        </authorList>
    </citation>
    <scope>NUCLEOTIDE SEQUENCE [LARGE SCALE GENOMIC DNA]</scope>
    <source>
        <strain evidence="2 3">ULC18</strain>
    </source>
</reference>
<dbReference type="EMBL" id="PVWK01000021">
    <property type="protein sequence ID" value="PSB33098.1"/>
    <property type="molecule type" value="Genomic_DNA"/>
</dbReference>
<sequence>MYFESLSTNEELEEYEEEEEGSDIFQFKANELTEEFIQLMKLDPDDTMFLQECSERLISLLRRDLVERELMPVMIELDYSHTSKHNLYSLVINGLKECVSEETYHNSYAQFKYCYEVMWHCAKNMDYPEFYDIWHQSTHLKTTVDNSH</sequence>
<dbReference type="Pfam" id="PF22730">
    <property type="entry name" value="NCC-H"/>
    <property type="match status" value="1"/>
</dbReference>
<dbReference type="AlphaFoldDB" id="A0A2T1EKA2"/>
<organism evidence="2 3">
    <name type="scientific">Stenomitos frigidus ULC18</name>
    <dbReference type="NCBI Taxonomy" id="2107698"/>
    <lineage>
        <taxon>Bacteria</taxon>
        <taxon>Bacillati</taxon>
        <taxon>Cyanobacteriota</taxon>
        <taxon>Cyanophyceae</taxon>
        <taxon>Leptolyngbyales</taxon>
        <taxon>Leptolyngbyaceae</taxon>
        <taxon>Stenomitos</taxon>
    </lineage>
</organism>
<reference evidence="3" key="1">
    <citation type="submission" date="2018-02" db="EMBL/GenBank/DDBJ databases">
        <authorList>
            <person name="Moore K."/>
            <person name="Momper L."/>
        </authorList>
    </citation>
    <scope>NUCLEOTIDE SEQUENCE [LARGE SCALE GENOMIC DNA]</scope>
    <source>
        <strain evidence="3">ULC18</strain>
    </source>
</reference>
<proteinExistence type="predicted"/>
<feature type="domain" description="NACHT C-terminal Cysteine and Histidine-containing" evidence="1">
    <location>
        <begin position="108"/>
        <end position="135"/>
    </location>
</feature>
<accession>A0A2T1EKA2</accession>
<dbReference type="RefSeq" id="WP_106255160.1">
    <property type="nucleotide sequence ID" value="NZ_CAWNSW010000058.1"/>
</dbReference>